<sequence length="336" mass="35553">MTSSPDMPATSAKTPPAPAERPHNPLLAISLRLGATLALATMFMLIKLAGTYGVSMPELMFWRQAISVPLIAGALYFTGQFGKLGTRRPLAHAGRAAVGTAGLFCNIAASTLLPLPVATTLGFTAPLFAVLITALILREHVGRWRWTAVIAGFAGVLVIAGPGEIANVPVLGVAAGLGAGIIVATVSFQIRDLARTDTPISMVFWFALFGMLGASLFLPFYGRWHEPQVYLILIALGLAGTLGQFFIAASLRYASVATVVVIDYVSLIWATTYGLVIFGSWPPHTTWLGAPLIIAAGLIITWREHYLSRRVSPASAIDASALEEAAEDDPVSRTGT</sequence>
<proteinExistence type="inferred from homology"/>
<gene>
    <name evidence="9" type="ORF">MTR65_05300</name>
</gene>
<evidence type="ECO:0000259" key="8">
    <source>
        <dbReference type="Pfam" id="PF00892"/>
    </source>
</evidence>
<feature type="transmembrane region" description="Helical" evidence="7">
    <location>
        <begin position="228"/>
        <end position="249"/>
    </location>
</feature>
<accession>A0ABT0AA58</accession>
<evidence type="ECO:0000256" key="7">
    <source>
        <dbReference type="SAM" id="Phobius"/>
    </source>
</evidence>
<reference evidence="9" key="1">
    <citation type="submission" date="2022-03" db="EMBL/GenBank/DDBJ databases">
        <title>Identification of a novel bacterium isolated from mangrove sediments.</title>
        <authorList>
            <person name="Pan X."/>
        </authorList>
    </citation>
    <scope>NUCLEOTIDE SEQUENCE</scope>
    <source>
        <strain evidence="9">B2637</strain>
    </source>
</reference>
<dbReference type="InterPro" id="IPR000620">
    <property type="entry name" value="EamA_dom"/>
</dbReference>
<feature type="domain" description="EamA" evidence="8">
    <location>
        <begin position="171"/>
        <end position="301"/>
    </location>
</feature>
<keyword evidence="3 7" id="KW-0812">Transmembrane</keyword>
<evidence type="ECO:0000256" key="2">
    <source>
        <dbReference type="ARBA" id="ARBA00009853"/>
    </source>
</evidence>
<dbReference type="EMBL" id="JALHAT010000005">
    <property type="protein sequence ID" value="MCJ1960085.1"/>
    <property type="molecule type" value="Genomic_DNA"/>
</dbReference>
<feature type="transmembrane region" description="Helical" evidence="7">
    <location>
        <begin position="256"/>
        <end position="278"/>
    </location>
</feature>
<dbReference type="InterPro" id="IPR037185">
    <property type="entry name" value="EmrE-like"/>
</dbReference>
<feature type="domain" description="EamA" evidence="8">
    <location>
        <begin position="28"/>
        <end position="159"/>
    </location>
</feature>
<comment type="caution">
    <text evidence="9">The sequence shown here is derived from an EMBL/GenBank/DDBJ whole genome shotgun (WGS) entry which is preliminary data.</text>
</comment>
<feature type="transmembrane region" description="Helical" evidence="7">
    <location>
        <begin position="26"/>
        <end position="49"/>
    </location>
</feature>
<evidence type="ECO:0000313" key="9">
    <source>
        <dbReference type="EMBL" id="MCJ1960085.1"/>
    </source>
</evidence>
<organism evidence="9 10">
    <name type="scientific">Novosphingobium mangrovi</name>
    <name type="common">ex Hu et al. 2023</name>
    <dbReference type="NCBI Taxonomy" id="2930094"/>
    <lineage>
        <taxon>Bacteria</taxon>
        <taxon>Pseudomonadati</taxon>
        <taxon>Pseudomonadota</taxon>
        <taxon>Alphaproteobacteria</taxon>
        <taxon>Sphingomonadales</taxon>
        <taxon>Sphingomonadaceae</taxon>
        <taxon>Novosphingobium</taxon>
    </lineage>
</organism>
<feature type="transmembrane region" description="Helical" evidence="7">
    <location>
        <begin position="284"/>
        <end position="302"/>
    </location>
</feature>
<dbReference type="RefSeq" id="WP_243797859.1">
    <property type="nucleotide sequence ID" value="NZ_JALHAT010000005.1"/>
</dbReference>
<dbReference type="PANTHER" id="PTHR22911">
    <property type="entry name" value="ACYL-MALONYL CONDENSING ENZYME-RELATED"/>
    <property type="match status" value="1"/>
</dbReference>
<feature type="transmembrane region" description="Helical" evidence="7">
    <location>
        <begin position="202"/>
        <end position="222"/>
    </location>
</feature>
<protein>
    <submittedName>
        <fullName evidence="9">DMT family transporter</fullName>
    </submittedName>
</protein>
<evidence type="ECO:0000256" key="6">
    <source>
        <dbReference type="SAM" id="MobiDB-lite"/>
    </source>
</evidence>
<evidence type="ECO:0000313" key="10">
    <source>
        <dbReference type="Proteomes" id="UP001162802"/>
    </source>
</evidence>
<evidence type="ECO:0000256" key="1">
    <source>
        <dbReference type="ARBA" id="ARBA00004141"/>
    </source>
</evidence>
<feature type="transmembrane region" description="Helical" evidence="7">
    <location>
        <begin position="61"/>
        <end position="78"/>
    </location>
</feature>
<evidence type="ECO:0000256" key="5">
    <source>
        <dbReference type="ARBA" id="ARBA00023136"/>
    </source>
</evidence>
<feature type="transmembrane region" description="Helical" evidence="7">
    <location>
        <begin position="144"/>
        <end position="162"/>
    </location>
</feature>
<feature type="transmembrane region" description="Helical" evidence="7">
    <location>
        <begin position="168"/>
        <end position="190"/>
    </location>
</feature>
<name>A0ABT0AA58_9SPHN</name>
<evidence type="ECO:0000256" key="3">
    <source>
        <dbReference type="ARBA" id="ARBA00022692"/>
    </source>
</evidence>
<dbReference type="Pfam" id="PF00892">
    <property type="entry name" value="EamA"/>
    <property type="match status" value="2"/>
</dbReference>
<feature type="region of interest" description="Disordered" evidence="6">
    <location>
        <begin position="1"/>
        <end position="21"/>
    </location>
</feature>
<dbReference type="Proteomes" id="UP001162802">
    <property type="component" value="Unassembled WGS sequence"/>
</dbReference>
<keyword evidence="4 7" id="KW-1133">Transmembrane helix</keyword>
<keyword evidence="10" id="KW-1185">Reference proteome</keyword>
<dbReference type="SUPFAM" id="SSF103481">
    <property type="entry name" value="Multidrug resistance efflux transporter EmrE"/>
    <property type="match status" value="2"/>
</dbReference>
<feature type="transmembrane region" description="Helical" evidence="7">
    <location>
        <begin position="115"/>
        <end position="137"/>
    </location>
</feature>
<dbReference type="PANTHER" id="PTHR22911:SF6">
    <property type="entry name" value="SOLUTE CARRIER FAMILY 35 MEMBER G1"/>
    <property type="match status" value="1"/>
</dbReference>
<keyword evidence="5 7" id="KW-0472">Membrane</keyword>
<evidence type="ECO:0000256" key="4">
    <source>
        <dbReference type="ARBA" id="ARBA00022989"/>
    </source>
</evidence>
<comment type="subcellular location">
    <subcellularLocation>
        <location evidence="1">Membrane</location>
        <topology evidence="1">Multi-pass membrane protein</topology>
    </subcellularLocation>
</comment>
<comment type="similarity">
    <text evidence="2">Belongs to the drug/metabolite transporter (DMT) superfamily. 10 TMS drug/metabolite exporter (DME) (TC 2.A.7.3) family.</text>
</comment>